<comment type="caution">
    <text evidence="2">The sequence shown here is derived from an EMBL/GenBank/DDBJ whole genome shotgun (WGS) entry which is preliminary data.</text>
</comment>
<name>A0AAV7Q0F2_PLEWA</name>
<feature type="compositionally biased region" description="Polar residues" evidence="1">
    <location>
        <begin position="157"/>
        <end position="169"/>
    </location>
</feature>
<feature type="compositionally biased region" description="Polar residues" evidence="1">
    <location>
        <begin position="323"/>
        <end position="346"/>
    </location>
</feature>
<organism evidence="2 3">
    <name type="scientific">Pleurodeles waltl</name>
    <name type="common">Iberian ribbed newt</name>
    <dbReference type="NCBI Taxonomy" id="8319"/>
    <lineage>
        <taxon>Eukaryota</taxon>
        <taxon>Metazoa</taxon>
        <taxon>Chordata</taxon>
        <taxon>Craniata</taxon>
        <taxon>Vertebrata</taxon>
        <taxon>Euteleostomi</taxon>
        <taxon>Amphibia</taxon>
        <taxon>Batrachia</taxon>
        <taxon>Caudata</taxon>
        <taxon>Salamandroidea</taxon>
        <taxon>Salamandridae</taxon>
        <taxon>Pleurodelinae</taxon>
        <taxon>Pleurodeles</taxon>
    </lineage>
</organism>
<proteinExistence type="predicted"/>
<evidence type="ECO:0000256" key="1">
    <source>
        <dbReference type="SAM" id="MobiDB-lite"/>
    </source>
</evidence>
<keyword evidence="3" id="KW-1185">Reference proteome</keyword>
<accession>A0AAV7Q0F2</accession>
<dbReference type="EMBL" id="JANPWB010000011">
    <property type="protein sequence ID" value="KAJ1132730.1"/>
    <property type="molecule type" value="Genomic_DNA"/>
</dbReference>
<evidence type="ECO:0000313" key="2">
    <source>
        <dbReference type="EMBL" id="KAJ1132730.1"/>
    </source>
</evidence>
<feature type="region of interest" description="Disordered" evidence="1">
    <location>
        <begin position="150"/>
        <end position="190"/>
    </location>
</feature>
<feature type="region of interest" description="Disordered" evidence="1">
    <location>
        <begin position="310"/>
        <end position="351"/>
    </location>
</feature>
<reference evidence="2" key="1">
    <citation type="journal article" date="2022" name="bioRxiv">
        <title>Sequencing and chromosome-scale assembly of the giantPleurodeles waltlgenome.</title>
        <authorList>
            <person name="Brown T."/>
            <person name="Elewa A."/>
            <person name="Iarovenko S."/>
            <person name="Subramanian E."/>
            <person name="Araus A.J."/>
            <person name="Petzold A."/>
            <person name="Susuki M."/>
            <person name="Suzuki K.-i.T."/>
            <person name="Hayashi T."/>
            <person name="Toyoda A."/>
            <person name="Oliveira C."/>
            <person name="Osipova E."/>
            <person name="Leigh N.D."/>
            <person name="Simon A."/>
            <person name="Yun M.H."/>
        </authorList>
    </citation>
    <scope>NUCLEOTIDE SEQUENCE</scope>
    <source>
        <strain evidence="2">20211129_DDA</strain>
        <tissue evidence="2">Liver</tissue>
    </source>
</reference>
<dbReference type="Proteomes" id="UP001066276">
    <property type="component" value="Chromosome 7"/>
</dbReference>
<sequence length="579" mass="61826">MRAALDAYICGSHLPNSITRGFGGIGGFIRSSLGDFGHNGRGFLISTFTIFLPPRGRQWRMAPKAARGSRLKPGPQEWRPLDPQPLVRGGITRNSGFGNTGSGDNVPEGRQPASGNFAALGQTHKAKNGAKQIGEKEEVVTIPRMFKALHNSAPMGGSTTVRDSDTGATESAGDGDNTGPRCLASSDNGGSLQVKTNVGSRSLDVHQTVSCIAGGSPQVSVFCVGGNPFAAVSEGETDRPLYAPGSQSNVGLAQEVVTGAGYCEQVAAVACLLPSTDPATPACTLEATCDHRQGRGDLLVQGEAGENFFSLSDQSQDSDEDSTCPSIDSETGDSSTAPLTPTSALRGTTVKRQVKQTEVSRLVKAVAPAQTEVNVLNAETAPPSPSLHLIYQTITSQHKQTQRDSKKARVGTKQLQVAISKVAKTCSEIGERIAAIECRADALELDLGAVTKQAAMHESQLSDIQWKVEDFANRQRRNNLRLIGIQEGVEITPQLVLLGNDGGVYPEYSRRFLFLAMSVTRCCIASDWLEATPPTFNHWLARMCSLFYLEMGSYACKGRGRKRMGEAIWAPFAQWQGNN</sequence>
<gene>
    <name evidence="2" type="ORF">NDU88_011033</name>
</gene>
<dbReference type="AlphaFoldDB" id="A0AAV7Q0F2"/>
<evidence type="ECO:0000313" key="3">
    <source>
        <dbReference type="Proteomes" id="UP001066276"/>
    </source>
</evidence>
<protein>
    <submittedName>
        <fullName evidence="2">Uncharacterized protein</fullName>
    </submittedName>
</protein>
<feature type="region of interest" description="Disordered" evidence="1">
    <location>
        <begin position="66"/>
        <end position="115"/>
    </location>
</feature>